<dbReference type="Proteomes" id="UP001530400">
    <property type="component" value="Unassembled WGS sequence"/>
</dbReference>
<gene>
    <name evidence="2" type="ORF">ACHAWO_001117</name>
</gene>
<feature type="region of interest" description="Disordered" evidence="1">
    <location>
        <begin position="451"/>
        <end position="479"/>
    </location>
</feature>
<feature type="compositionally biased region" description="Acidic residues" evidence="1">
    <location>
        <begin position="459"/>
        <end position="477"/>
    </location>
</feature>
<dbReference type="EMBL" id="JALLPJ020001342">
    <property type="protein sequence ID" value="KAL3768648.1"/>
    <property type="molecule type" value="Genomic_DNA"/>
</dbReference>
<feature type="compositionally biased region" description="Acidic residues" evidence="1">
    <location>
        <begin position="1000"/>
        <end position="1019"/>
    </location>
</feature>
<proteinExistence type="predicted"/>
<name>A0ABD3MXJ3_9STRA</name>
<keyword evidence="3" id="KW-1185">Reference proteome</keyword>
<comment type="caution">
    <text evidence="2">The sequence shown here is derived from an EMBL/GenBank/DDBJ whole genome shotgun (WGS) entry which is preliminary data.</text>
</comment>
<protein>
    <submittedName>
        <fullName evidence="2">Uncharacterized protein</fullName>
    </submittedName>
</protein>
<sequence>MADQKTIKSSISPIRQEYKRLQDVESLLSDIWQCEVQAYEHDDDNNGSVSNEVAAALLDTTATSSHGGHRNHPNPHGTISDPLVFPYHDSLYALLDCYDSIKQDDGLASHLNQQHVDTNDSIIPPSQARPNAIRATAFLDVKANSSIVPPSEAPDPSARNGYRRSKFNPRFDPNGYHIEELSFLEGHLPNSAWAVRESLMPLKKKMEFIEFMMNRGIDMDGFEERIRADEEMAHAQEAAAQAAEQPHGEDEADSLKPRFWKLLTSPIRPKSNLSLENVSLAPIDAELNDDDYVDEEMQLATNARDFTFLTWWESEIASSNRNTTKLADYQYTLDGCSHSISPKETSMEYFLATSPKEANSVLLRVLKHSMSELQRDFKLARSVLLLIADLHLIDDSNCNTLLQPESSTGLEVLRRMLIIISSEYIYCNGLCHETYLANGGVDHFAVAQDNDDEASHNVEEDESVDLEETSNEDNEEWEDHHRNTAAVLNDSQLAESPTHYCQDWYQFLGSLSTCIAHGIQYMTRQHASIICAFVLREIDQLVGAFMADIDKTIPGGKSSDNVDLKKTDNASCKGLLKANLFMLNSDGEEHKKNPCRQLRVNLLVALVNGLKRHALLHRQFLEKHPQGSDEKNQTLGKQQSLDSFRICVEAIVDIGERILLKLPTNNCSSLLGGFVIRALLEVHLESDVLDSIDEDQLYLGRHPRLRSLIDPMRYADAVSNSWTNPHLDTCMKRKSNGSDMMLDIISKPSKDVQDAVRGLFIRDLVDLRISGFGYGDFIVWFGIPVCPSEIDLFMYYRNFPSLNEHATEVWAVNEEGEALSYTGLASRYDFSLMLLLREWNAPWTSSSHMSYSFSFRRAVKELALCAHRFGVPSDIVVAVNSFLPRSWWPDERASCWCRDCQLVSLKEQFKEKVMNRRSNWSEYDNIEGGKQKTTAARAKAPSLISCKCNVASACSKDHMKYLHQEGHKRCCGLPPFRILTEEDHAFIRDVFGDELRDTETAYEEEDGDDDEDEDWESIDSNDLLNDGRTRSEKILKYFEVNSYRHTRREVLPFEDFF</sequence>
<reference evidence="2 3" key="1">
    <citation type="submission" date="2024-10" db="EMBL/GenBank/DDBJ databases">
        <title>Updated reference genomes for cyclostephanoid diatoms.</title>
        <authorList>
            <person name="Roberts W.R."/>
            <person name="Alverson A.J."/>
        </authorList>
    </citation>
    <scope>NUCLEOTIDE SEQUENCE [LARGE SCALE GENOMIC DNA]</scope>
    <source>
        <strain evidence="2 3">AJA010-31</strain>
    </source>
</reference>
<evidence type="ECO:0000313" key="3">
    <source>
        <dbReference type="Proteomes" id="UP001530400"/>
    </source>
</evidence>
<accession>A0ABD3MXJ3</accession>
<organism evidence="2 3">
    <name type="scientific">Cyclotella atomus</name>
    <dbReference type="NCBI Taxonomy" id="382360"/>
    <lineage>
        <taxon>Eukaryota</taxon>
        <taxon>Sar</taxon>
        <taxon>Stramenopiles</taxon>
        <taxon>Ochrophyta</taxon>
        <taxon>Bacillariophyta</taxon>
        <taxon>Coscinodiscophyceae</taxon>
        <taxon>Thalassiosirophycidae</taxon>
        <taxon>Stephanodiscales</taxon>
        <taxon>Stephanodiscaceae</taxon>
        <taxon>Cyclotella</taxon>
    </lineage>
</organism>
<feature type="region of interest" description="Disordered" evidence="1">
    <location>
        <begin position="1000"/>
        <end position="1025"/>
    </location>
</feature>
<evidence type="ECO:0000313" key="2">
    <source>
        <dbReference type="EMBL" id="KAL3768648.1"/>
    </source>
</evidence>
<evidence type="ECO:0000256" key="1">
    <source>
        <dbReference type="SAM" id="MobiDB-lite"/>
    </source>
</evidence>
<dbReference type="AlphaFoldDB" id="A0ABD3MXJ3"/>